<dbReference type="EMBL" id="AP023366">
    <property type="protein sequence ID" value="BCJ88353.1"/>
    <property type="molecule type" value="Genomic_DNA"/>
</dbReference>
<evidence type="ECO:0000313" key="2">
    <source>
        <dbReference type="EMBL" id="BCJ88353.1"/>
    </source>
</evidence>
<dbReference type="AlphaFoldDB" id="A0A7I8DDR6"/>
<reference evidence="2 3" key="1">
    <citation type="submission" date="2020-08" db="EMBL/GenBank/DDBJ databases">
        <title>Complete Genome Sequence of Effusibacillus dendaii Strain skT53, Isolated from Farmland soil.</title>
        <authorList>
            <person name="Konishi T."/>
            <person name="Kawasaki H."/>
        </authorList>
    </citation>
    <scope>NUCLEOTIDE SEQUENCE [LARGE SCALE GENOMIC DNA]</scope>
    <source>
        <strain evidence="3">skT53</strain>
    </source>
</reference>
<feature type="transmembrane region" description="Helical" evidence="1">
    <location>
        <begin position="54"/>
        <end position="75"/>
    </location>
</feature>
<feature type="transmembrane region" description="Helical" evidence="1">
    <location>
        <begin position="154"/>
        <end position="174"/>
    </location>
</feature>
<name>A0A7I8DDR6_9BACL</name>
<accession>A0A7I8DDR6</accession>
<evidence type="ECO:0000313" key="3">
    <source>
        <dbReference type="Proteomes" id="UP000593802"/>
    </source>
</evidence>
<keyword evidence="3" id="KW-1185">Reference proteome</keyword>
<gene>
    <name evidence="2" type="ORF">skT53_33380</name>
</gene>
<dbReference type="Proteomes" id="UP000593802">
    <property type="component" value="Chromosome"/>
</dbReference>
<organism evidence="2 3">
    <name type="scientific">Effusibacillus dendaii</name>
    <dbReference type="NCBI Taxonomy" id="2743772"/>
    <lineage>
        <taxon>Bacteria</taxon>
        <taxon>Bacillati</taxon>
        <taxon>Bacillota</taxon>
        <taxon>Bacilli</taxon>
        <taxon>Bacillales</taxon>
        <taxon>Alicyclobacillaceae</taxon>
        <taxon>Effusibacillus</taxon>
    </lineage>
</organism>
<keyword evidence="1" id="KW-1133">Transmembrane helix</keyword>
<feature type="transmembrane region" description="Helical" evidence="1">
    <location>
        <begin position="186"/>
        <end position="203"/>
    </location>
</feature>
<feature type="transmembrane region" description="Helical" evidence="1">
    <location>
        <begin position="81"/>
        <end position="104"/>
    </location>
</feature>
<feature type="transmembrane region" description="Helical" evidence="1">
    <location>
        <begin position="111"/>
        <end position="134"/>
    </location>
</feature>
<feature type="transmembrane region" description="Helical" evidence="1">
    <location>
        <begin position="12"/>
        <end position="33"/>
    </location>
</feature>
<dbReference type="KEGG" id="eff:skT53_33380"/>
<evidence type="ECO:0000256" key="1">
    <source>
        <dbReference type="SAM" id="Phobius"/>
    </source>
</evidence>
<feature type="transmembrane region" description="Helical" evidence="1">
    <location>
        <begin position="209"/>
        <end position="231"/>
    </location>
</feature>
<protein>
    <recommendedName>
        <fullName evidence="4">Prolipoprotein diacylglyceryl transferase</fullName>
    </recommendedName>
</protein>
<keyword evidence="1" id="KW-0472">Membrane</keyword>
<evidence type="ECO:0008006" key="4">
    <source>
        <dbReference type="Google" id="ProtNLM"/>
    </source>
</evidence>
<sequence>MAILNSYVKLGLLTIPAAWLGLIIGLIGALWFIKRQINGAGFDGGKVSDTIFNSIFYGFLAALLLPLFVMPQAVWQRPFQVLLGGFIPYAGWIGAGVGIAYFAFRLRTKQVPLLVLMDALVPAFLFGWSLYSLLVADYGTRTNLFWGVPLSDGIYHPVNLYRAILYTVTVWFLVKKIPLQPFGLRAAFGLVCLGLVGFLISLADYNPTVWLFLTPVQWGYLVCAVVGGLLYSRTAQV</sequence>
<dbReference type="RefSeq" id="WP_200758973.1">
    <property type="nucleotide sequence ID" value="NZ_AP023366.1"/>
</dbReference>
<proteinExistence type="predicted"/>
<keyword evidence="1" id="KW-0812">Transmembrane</keyword>